<dbReference type="Proteomes" id="UP001497480">
    <property type="component" value="Unassembled WGS sequence"/>
</dbReference>
<protein>
    <recommendedName>
        <fullName evidence="5">Transferase</fullName>
    </recommendedName>
</protein>
<evidence type="ECO:0008006" key="5">
    <source>
        <dbReference type="Google" id="ProtNLM"/>
    </source>
</evidence>
<organism evidence="3 4">
    <name type="scientific">Lupinus luteus</name>
    <name type="common">European yellow lupine</name>
    <dbReference type="NCBI Taxonomy" id="3873"/>
    <lineage>
        <taxon>Eukaryota</taxon>
        <taxon>Viridiplantae</taxon>
        <taxon>Streptophyta</taxon>
        <taxon>Embryophyta</taxon>
        <taxon>Tracheophyta</taxon>
        <taxon>Spermatophyta</taxon>
        <taxon>Magnoliopsida</taxon>
        <taxon>eudicotyledons</taxon>
        <taxon>Gunneridae</taxon>
        <taxon>Pentapetalae</taxon>
        <taxon>rosids</taxon>
        <taxon>fabids</taxon>
        <taxon>Fabales</taxon>
        <taxon>Fabaceae</taxon>
        <taxon>Papilionoideae</taxon>
        <taxon>50 kb inversion clade</taxon>
        <taxon>genistoids sensu lato</taxon>
        <taxon>core genistoids</taxon>
        <taxon>Genisteae</taxon>
        <taxon>Lupinus</taxon>
    </lineage>
</organism>
<comment type="similarity">
    <text evidence="1">Belongs to the plant acyltransferase family.</text>
</comment>
<evidence type="ECO:0000313" key="4">
    <source>
        <dbReference type="Proteomes" id="UP001497480"/>
    </source>
</evidence>
<keyword evidence="2" id="KW-1133">Transmembrane helix</keyword>
<dbReference type="InterPro" id="IPR050317">
    <property type="entry name" value="Plant_Fungal_Acyltransferase"/>
</dbReference>
<dbReference type="AlphaFoldDB" id="A0AAV1WDQ5"/>
<comment type="caution">
    <text evidence="3">The sequence shown here is derived from an EMBL/GenBank/DDBJ whole genome shotgun (WGS) entry which is preliminary data.</text>
</comment>
<keyword evidence="2" id="KW-0812">Transmembrane</keyword>
<dbReference type="PANTHER" id="PTHR31642:SF266">
    <property type="entry name" value="HXXXD-TYPE ACYL-TRANSFERASE FAMILY PROTEIN"/>
    <property type="match status" value="1"/>
</dbReference>
<evidence type="ECO:0000256" key="2">
    <source>
        <dbReference type="SAM" id="Phobius"/>
    </source>
</evidence>
<reference evidence="3 4" key="1">
    <citation type="submission" date="2024-03" db="EMBL/GenBank/DDBJ databases">
        <authorList>
            <person name="Martinez-Hernandez J."/>
        </authorList>
    </citation>
    <scope>NUCLEOTIDE SEQUENCE [LARGE SCALE GENOMIC DNA]</scope>
</reference>
<keyword evidence="4" id="KW-1185">Reference proteome</keyword>
<feature type="transmembrane region" description="Helical" evidence="2">
    <location>
        <begin position="547"/>
        <end position="567"/>
    </location>
</feature>
<keyword evidence="2" id="KW-0472">Membrane</keyword>
<sequence>MVARNEEFTVHVTKNEVVAALLPMQEHWLPMSNLDLLLPPLDVCVFFCYKKNHLLSTSTSIIGSLKHSLAQALVSYYALAGEVVTNLMGEPELLCNNRGVDFVEAHADVELEYLNLYNPDDTIEGKLVPTKKQGVLVVQATTLKCGGLVVACSFDHRIADAYSTNMFLVSWANISAQPTKPTTLPRPSFRRSILCPRRPPSIHPSLNNMYVLISDLPPPPQQQPQTMTEPLISRIYHVKVEQLNLMQTLASSNNVKRSKVEAFSALLWKMVAEAASETGFDGGEKRVVVKMGVVVDGRKRLSNGDKDKEAMMTSYFGNVLSIPYGGKSTTELVNKPLSWVADQVHEFLEEAVTEEHFLGLIDWVEAHRPVPGLAKIYCGSSTEEEKEEEEEGASFVVSSGQRFPVSKVDFGWGKPVFGSYHFPWGGNAGYVMPMPSPDGNGDWIVYMHLLKPHLDFIESQASHIFRPFSWDCLTKSNNSPNHSDSVCDLTQLLSTVYFKTYSSLTRIQRIEWNNRYLDVAGMKRSKAYLINGVVIFIAWLVEQMHTFGQILVIVVPVVLSIMNLVWFSKIIKGLRKTLAKRQ</sequence>
<dbReference type="PANTHER" id="PTHR31642">
    <property type="entry name" value="TRICHOTHECENE 3-O-ACETYLTRANSFERASE"/>
    <property type="match status" value="1"/>
</dbReference>
<proteinExistence type="inferred from homology"/>
<accession>A0AAV1WDQ5</accession>
<dbReference type="Gene3D" id="3.30.559.10">
    <property type="entry name" value="Chloramphenicol acetyltransferase-like domain"/>
    <property type="match status" value="2"/>
</dbReference>
<dbReference type="GO" id="GO:0016747">
    <property type="term" value="F:acyltransferase activity, transferring groups other than amino-acyl groups"/>
    <property type="evidence" value="ECO:0007669"/>
    <property type="project" value="TreeGrafter"/>
</dbReference>
<dbReference type="EMBL" id="CAXHTB010000006">
    <property type="protein sequence ID" value="CAL0307449.1"/>
    <property type="molecule type" value="Genomic_DNA"/>
</dbReference>
<dbReference type="InterPro" id="IPR023213">
    <property type="entry name" value="CAT-like_dom_sf"/>
</dbReference>
<evidence type="ECO:0000313" key="3">
    <source>
        <dbReference type="EMBL" id="CAL0307449.1"/>
    </source>
</evidence>
<evidence type="ECO:0000256" key="1">
    <source>
        <dbReference type="ARBA" id="ARBA00009861"/>
    </source>
</evidence>
<name>A0AAV1WDQ5_LUPLU</name>
<dbReference type="Pfam" id="PF02458">
    <property type="entry name" value="Transferase"/>
    <property type="match status" value="1"/>
</dbReference>
<gene>
    <name evidence="3" type="ORF">LLUT_LOCUS8509</name>
</gene>